<evidence type="ECO:0000313" key="7">
    <source>
        <dbReference type="Proteomes" id="UP001267426"/>
    </source>
</evidence>
<reference evidence="6 7" key="1">
    <citation type="submission" date="2023-09" db="EMBL/GenBank/DDBJ databases">
        <authorList>
            <person name="Rey-Velasco X."/>
        </authorList>
    </citation>
    <scope>NUCLEOTIDE SEQUENCE [LARGE SCALE GENOMIC DNA]</scope>
    <source>
        <strain evidence="6 7">F394</strain>
    </source>
</reference>
<evidence type="ECO:0000256" key="1">
    <source>
        <dbReference type="SAM" id="MobiDB-lite"/>
    </source>
</evidence>
<feature type="signal peptide" evidence="2">
    <location>
        <begin position="1"/>
        <end position="23"/>
    </location>
</feature>
<feature type="domain" description="EcxA zinc-binding" evidence="3">
    <location>
        <begin position="419"/>
        <end position="723"/>
    </location>
</feature>
<accession>A0ABU3BQE6</accession>
<protein>
    <submittedName>
        <fullName evidence="6">Zinc-dependent metalloprotease</fullName>
    </submittedName>
</protein>
<dbReference type="Pfam" id="PF17162">
    <property type="entry name" value="DUF5118"/>
    <property type="match status" value="1"/>
</dbReference>
<sequence>MTRLATLLAAALLAAGCATTQTATPPSENGADGGGAEKENGMKPFDEVVTDGATRDDGLFTVHLEDDGEKLLVQIPDSLFGAEMLVVSRVSKTTEGFQYGGAKVNTQAVRWERQGDHVLLRTVQYQSVADPDLPIARAVQDAQFAPIIARVPVEAIGPDSASVVVDLTDAFTGDTPVFGLPQSAREQFKVRRLDTDRSFLARAMSFPRNVEVRSVLTYEAAEPPENASTGVLSVEMAHSMVLLPEDEMRPRRYDPRVGFFTIDQVDYGLDAQRAEERQYVTRWRLVPSDVEAYERGELVEPVTPITYYIDPATPTEWRAPLKQGVEDWNVAFEQAGFKNAIRALDAPDDPEWSPEDARYSTIRYFPSATQNAYGPHVHDPRTGEILESDIGWYHNVMNLLRNWYFVQTAAVNPDARAPRFRQEVMSELVRFVSAHEVGHTLGLPHNWISSTAYPVDSLRSPTFTAAHGTAPSIMDYARFNYVAQPGDGVTQLMPRVGEYDKWAVEWGYRYFPDAQTEAEERRRLQEMVLATRDDPAFRYGAQTFDPVDPRSQSEDLGDDAVYASTLGLANLKRIVPRLREWTVEEGEDYSQLDELYGQVAGQWARYLGHVSRVVGGVTIDPKYADEGGAVYQPVDAERQRAAVRFLVDEGFTTPEWMLDTAILGRIEAGGIADRVQRLQETALDRLLDPVRLGRMTEAAWLYEDAFEPTEMMAMLTDGVWAEIGAGRSIDPARRALQRAFVARLGEIVTEDPSSVPEQFRDRAYGYRPQSIERSDARPLARGALLSLADDVRRALPRYAAAGEQAERYHLLDVQARIDAVLNPEG</sequence>
<evidence type="ECO:0000259" key="4">
    <source>
        <dbReference type="Pfam" id="PF17148"/>
    </source>
</evidence>
<evidence type="ECO:0000256" key="2">
    <source>
        <dbReference type="SAM" id="SignalP"/>
    </source>
</evidence>
<keyword evidence="6" id="KW-0482">Metalloprotease</keyword>
<proteinExistence type="predicted"/>
<dbReference type="RefSeq" id="WP_311662859.1">
    <property type="nucleotide sequence ID" value="NZ_JAVRHT010000013.1"/>
</dbReference>
<keyword evidence="6" id="KW-0645">Protease</keyword>
<feature type="domain" description="DUF5117" evidence="4">
    <location>
        <begin position="101"/>
        <end position="287"/>
    </location>
</feature>
<feature type="region of interest" description="Disordered" evidence="1">
    <location>
        <begin position="20"/>
        <end position="43"/>
    </location>
</feature>
<evidence type="ECO:0000313" key="6">
    <source>
        <dbReference type="EMBL" id="MDT0631516.1"/>
    </source>
</evidence>
<keyword evidence="2" id="KW-0732">Signal</keyword>
<dbReference type="PROSITE" id="PS51257">
    <property type="entry name" value="PROKAR_LIPOPROTEIN"/>
    <property type="match status" value="1"/>
</dbReference>
<keyword evidence="7" id="KW-1185">Reference proteome</keyword>
<dbReference type="SUPFAM" id="SSF55486">
    <property type="entry name" value="Metalloproteases ('zincins'), catalytic domain"/>
    <property type="match status" value="1"/>
</dbReference>
<evidence type="ECO:0000259" key="5">
    <source>
        <dbReference type="Pfam" id="PF17162"/>
    </source>
</evidence>
<comment type="caution">
    <text evidence="6">The sequence shown here is derived from an EMBL/GenBank/DDBJ whole genome shotgun (WGS) entry which is preliminary data.</text>
</comment>
<dbReference type="PANTHER" id="PTHR38478:SF1">
    <property type="entry name" value="ZINC DEPENDENT METALLOPROTEASE DOMAIN LIPOPROTEIN"/>
    <property type="match status" value="1"/>
</dbReference>
<keyword evidence="6" id="KW-0378">Hydrolase</keyword>
<name>A0ABU3BQE6_9BACT</name>
<dbReference type="Pfam" id="PF16313">
    <property type="entry name" value="DUF4953"/>
    <property type="match status" value="1"/>
</dbReference>
<dbReference type="CDD" id="cd04276">
    <property type="entry name" value="ZnMc_MMP_like_2"/>
    <property type="match status" value="1"/>
</dbReference>
<dbReference type="Pfam" id="PF17148">
    <property type="entry name" value="DUF5117"/>
    <property type="match status" value="1"/>
</dbReference>
<dbReference type="InterPro" id="IPR033428">
    <property type="entry name" value="DUF5118"/>
</dbReference>
<dbReference type="InterPro" id="IPR034032">
    <property type="entry name" value="Zn_MMP-like_bac"/>
</dbReference>
<gene>
    <name evidence="6" type="ORF">RM540_07095</name>
</gene>
<dbReference type="Proteomes" id="UP001267426">
    <property type="component" value="Unassembled WGS sequence"/>
</dbReference>
<dbReference type="InterPro" id="IPR032534">
    <property type="entry name" value="EcxA_zinc-bd"/>
</dbReference>
<evidence type="ECO:0000259" key="3">
    <source>
        <dbReference type="Pfam" id="PF16313"/>
    </source>
</evidence>
<feature type="chain" id="PRO_5047494394" evidence="2">
    <location>
        <begin position="24"/>
        <end position="825"/>
    </location>
</feature>
<dbReference type="EMBL" id="JAVRHT010000013">
    <property type="protein sequence ID" value="MDT0631516.1"/>
    <property type="molecule type" value="Genomic_DNA"/>
</dbReference>
<dbReference type="GO" id="GO:0008237">
    <property type="term" value="F:metallopeptidase activity"/>
    <property type="evidence" value="ECO:0007669"/>
    <property type="project" value="UniProtKB-KW"/>
</dbReference>
<dbReference type="PANTHER" id="PTHR38478">
    <property type="entry name" value="PEPTIDASE M1A AND M12B"/>
    <property type="match status" value="1"/>
</dbReference>
<organism evidence="6 7">
    <name type="scientific">Rubrivirga litoralis</name>
    <dbReference type="NCBI Taxonomy" id="3075598"/>
    <lineage>
        <taxon>Bacteria</taxon>
        <taxon>Pseudomonadati</taxon>
        <taxon>Rhodothermota</taxon>
        <taxon>Rhodothermia</taxon>
        <taxon>Rhodothermales</taxon>
        <taxon>Rubricoccaceae</taxon>
        <taxon>Rubrivirga</taxon>
    </lineage>
</organism>
<dbReference type="InterPro" id="IPR033413">
    <property type="entry name" value="DUF5117"/>
</dbReference>
<feature type="domain" description="DUF5118" evidence="5">
    <location>
        <begin position="43"/>
        <end position="93"/>
    </location>
</feature>